<evidence type="ECO:0000256" key="7">
    <source>
        <dbReference type="RuleBase" id="RU003879"/>
    </source>
</evidence>
<sequence length="148" mass="15776">MAFGRLERTRPPQPMADINMTPLIDVMLVLLVIFMITAPLMASSLKLDLPKAEGASPGDNPVFLSVAISIDGQLHLDDEQVNDAQLTLRARQASQQDPNTEVQLRADEKVPYGRVAELIGLLQDAGLSHIGFITAGPPAKPAGTTAAP</sequence>
<evidence type="ECO:0000256" key="8">
    <source>
        <dbReference type="SAM" id="Phobius"/>
    </source>
</evidence>
<proteinExistence type="inferred from homology"/>
<keyword evidence="7" id="KW-0813">Transport</keyword>
<dbReference type="InterPro" id="IPR003400">
    <property type="entry name" value="ExbD"/>
</dbReference>
<keyword evidence="10" id="KW-1185">Reference proteome</keyword>
<keyword evidence="3" id="KW-1003">Cell membrane</keyword>
<dbReference type="Gene3D" id="3.30.420.270">
    <property type="match status" value="1"/>
</dbReference>
<evidence type="ECO:0000256" key="3">
    <source>
        <dbReference type="ARBA" id="ARBA00022475"/>
    </source>
</evidence>
<evidence type="ECO:0000256" key="1">
    <source>
        <dbReference type="ARBA" id="ARBA00004162"/>
    </source>
</evidence>
<evidence type="ECO:0000256" key="4">
    <source>
        <dbReference type="ARBA" id="ARBA00022692"/>
    </source>
</evidence>
<evidence type="ECO:0000313" key="10">
    <source>
        <dbReference type="Proteomes" id="UP001500279"/>
    </source>
</evidence>
<dbReference type="Pfam" id="PF02472">
    <property type="entry name" value="ExbD"/>
    <property type="match status" value="1"/>
</dbReference>
<keyword evidence="6 8" id="KW-0472">Membrane</keyword>
<dbReference type="EMBL" id="BAAAEW010000004">
    <property type="protein sequence ID" value="GAA0742390.1"/>
    <property type="molecule type" value="Genomic_DNA"/>
</dbReference>
<comment type="similarity">
    <text evidence="2 7">Belongs to the ExbD/TolR family.</text>
</comment>
<comment type="subcellular location">
    <subcellularLocation>
        <location evidence="1">Cell membrane</location>
        <topology evidence="1">Single-pass membrane protein</topology>
    </subcellularLocation>
    <subcellularLocation>
        <location evidence="7">Cell membrane</location>
        <topology evidence="7">Single-pass type II membrane protein</topology>
    </subcellularLocation>
</comment>
<accession>A0ABN1JLQ8</accession>
<evidence type="ECO:0000313" key="9">
    <source>
        <dbReference type="EMBL" id="GAA0742390.1"/>
    </source>
</evidence>
<reference evidence="9 10" key="1">
    <citation type="journal article" date="2019" name="Int. J. Syst. Evol. Microbiol.">
        <title>The Global Catalogue of Microorganisms (GCM) 10K type strain sequencing project: providing services to taxonomists for standard genome sequencing and annotation.</title>
        <authorList>
            <consortium name="The Broad Institute Genomics Platform"/>
            <consortium name="The Broad Institute Genome Sequencing Center for Infectious Disease"/>
            <person name="Wu L."/>
            <person name="Ma J."/>
        </authorList>
    </citation>
    <scope>NUCLEOTIDE SEQUENCE [LARGE SCALE GENOMIC DNA]</scope>
    <source>
        <strain evidence="9 10">JCM 15503</strain>
    </source>
</reference>
<evidence type="ECO:0000256" key="2">
    <source>
        <dbReference type="ARBA" id="ARBA00005811"/>
    </source>
</evidence>
<organism evidence="9 10">
    <name type="scientific">Ideonella azotifigens</name>
    <dbReference type="NCBI Taxonomy" id="513160"/>
    <lineage>
        <taxon>Bacteria</taxon>
        <taxon>Pseudomonadati</taxon>
        <taxon>Pseudomonadota</taxon>
        <taxon>Betaproteobacteria</taxon>
        <taxon>Burkholderiales</taxon>
        <taxon>Sphaerotilaceae</taxon>
        <taxon>Ideonella</taxon>
    </lineage>
</organism>
<feature type="transmembrane region" description="Helical" evidence="8">
    <location>
        <begin position="20"/>
        <end position="42"/>
    </location>
</feature>
<evidence type="ECO:0000256" key="5">
    <source>
        <dbReference type="ARBA" id="ARBA00022989"/>
    </source>
</evidence>
<dbReference type="PANTHER" id="PTHR30558">
    <property type="entry name" value="EXBD MEMBRANE COMPONENT OF PMF-DRIVEN MACROMOLECULE IMPORT SYSTEM"/>
    <property type="match status" value="1"/>
</dbReference>
<gene>
    <name evidence="9" type="ORF">GCM10009107_05880</name>
</gene>
<keyword evidence="4 7" id="KW-0812">Transmembrane</keyword>
<name>A0ABN1JLQ8_9BURK</name>
<keyword evidence="5 8" id="KW-1133">Transmembrane helix</keyword>
<dbReference type="RefSeq" id="WP_141287746.1">
    <property type="nucleotide sequence ID" value="NZ_BAAAEW010000004.1"/>
</dbReference>
<comment type="caution">
    <text evidence="9">The sequence shown here is derived from an EMBL/GenBank/DDBJ whole genome shotgun (WGS) entry which is preliminary data.</text>
</comment>
<keyword evidence="7" id="KW-0653">Protein transport</keyword>
<dbReference type="Proteomes" id="UP001500279">
    <property type="component" value="Unassembled WGS sequence"/>
</dbReference>
<evidence type="ECO:0000256" key="6">
    <source>
        <dbReference type="ARBA" id="ARBA00023136"/>
    </source>
</evidence>
<protein>
    <submittedName>
        <fullName evidence="9">Biopolymer transporter ExbD</fullName>
    </submittedName>
</protein>
<dbReference type="PANTHER" id="PTHR30558:SF7">
    <property type="entry name" value="TOL-PAL SYSTEM PROTEIN TOLR"/>
    <property type="match status" value="1"/>
</dbReference>